<keyword evidence="5" id="KW-1185">Reference proteome</keyword>
<dbReference type="Gene3D" id="2.60.40.10">
    <property type="entry name" value="Immunoglobulins"/>
    <property type="match status" value="1"/>
</dbReference>
<protein>
    <submittedName>
        <fullName evidence="4">Host specificity protein J</fullName>
    </submittedName>
</protein>
<dbReference type="InterPro" id="IPR036116">
    <property type="entry name" value="FN3_sf"/>
</dbReference>
<dbReference type="EMBL" id="CABPSD010000006">
    <property type="protein sequence ID" value="VVE05558.1"/>
    <property type="molecule type" value="Genomic_DNA"/>
</dbReference>
<feature type="domain" description="Tip attachment protein J central straight fiber" evidence="1">
    <location>
        <begin position="900"/>
        <end position="1027"/>
    </location>
</feature>
<evidence type="ECO:0000259" key="1">
    <source>
        <dbReference type="Pfam" id="PF09327"/>
    </source>
</evidence>
<dbReference type="InterPro" id="IPR032876">
    <property type="entry name" value="J_dom"/>
</dbReference>
<name>A0A5E4V004_9BURK</name>
<dbReference type="Proteomes" id="UP000368474">
    <property type="component" value="Unassembled WGS sequence"/>
</dbReference>
<organism evidence="4 5">
    <name type="scientific">Pandoraea morbifera</name>
    <dbReference type="NCBI Taxonomy" id="2508300"/>
    <lineage>
        <taxon>Bacteria</taxon>
        <taxon>Pseudomonadati</taxon>
        <taxon>Pseudomonadota</taxon>
        <taxon>Betaproteobacteria</taxon>
        <taxon>Burkholderiales</taxon>
        <taxon>Burkholderiaceae</taxon>
        <taxon>Pandoraea</taxon>
    </lineage>
</organism>
<evidence type="ECO:0000259" key="2">
    <source>
        <dbReference type="Pfam" id="PF13550"/>
    </source>
</evidence>
<accession>A0A5E4V004</accession>
<evidence type="ECO:0000313" key="5">
    <source>
        <dbReference type="Proteomes" id="UP000368474"/>
    </source>
</evidence>
<dbReference type="Pfam" id="PF24801">
    <property type="entry name" value="FNIII-A_GpJ"/>
    <property type="match status" value="1"/>
</dbReference>
<dbReference type="Pfam" id="PF13550">
    <property type="entry name" value="Phage-tail_3"/>
    <property type="match status" value="1"/>
</dbReference>
<dbReference type="InterPro" id="IPR013783">
    <property type="entry name" value="Ig-like_fold"/>
</dbReference>
<dbReference type="Pfam" id="PF09327">
    <property type="entry name" value="Phage_Tail_Tip"/>
    <property type="match status" value="1"/>
</dbReference>
<dbReference type="RefSeq" id="WP_150566848.1">
    <property type="nucleotide sequence ID" value="NZ_CABPSD010000006.1"/>
</dbReference>
<evidence type="ECO:0000313" key="4">
    <source>
        <dbReference type="EMBL" id="VVE05558.1"/>
    </source>
</evidence>
<dbReference type="PANTHER" id="PTHR36251">
    <property type="entry name" value="FELS-1 PROPHAGE HOST SPECIFICITY PROTEIN-RELATED"/>
    <property type="match status" value="1"/>
</dbReference>
<proteinExistence type="predicted"/>
<dbReference type="InterPro" id="IPR015406">
    <property type="entry name" value="GpJ_CSF"/>
</dbReference>
<dbReference type="AlphaFoldDB" id="A0A5E4V004"/>
<gene>
    <name evidence="4" type="ORF">PMO31116_02328</name>
</gene>
<sequence>MKYIVGYGGGGGKGGGDSRTPTESPDSLHSIAYAKVLDAVSEGDVVGLVNGLQSVYLDSTPILNPDGTANFQNVSVDVRTGTQDQAYIPGFPAVESEATVGVTLTSAVPWVRAISNTQLSAVRITMAVPALSQANTSNGDITGYRVEYAIDLATSSGAFQEVLSSAFDGKTTSTYERSHRINLPASSSGWTIRVRRITPNANSSMIADTTNIESIAEIIDAKLRYPNTALVGIQVDAQQFKSIPTRSFDMKGRIIRVPSNYDPASRSYSGAWDGTFKSAWSDNPAWVFYDLVLHPRYGLGHRVNAAQVDKWSLYQIGQYCDELVDDGNGGREPRFACNCYLQSRADAYKVLQDLATIFRGMAYWANGNVVAVADMPGDPVYSFTNANVINGKFAYTGTSWKARKTVALVTWNDPSDFYKAKVEYVEDQDGISRYGVQQTETTAFGCTSQGQAQRVGHWTLLSSRLETESVSFSVGLEEAMVSPGSVVSIADASRAGRRIGGRVRSAAGSTVVLDKVEQIAVGDTLTVILPSGARQTRTVQSVEGNAVTVTANWTEAVQPQAVWVAESAQLKTQLFRVLSISQGDGLQWDVSAIQHNPDKYAAIDSGTRLQQRPISVIPPSVQPPAKDVVWDSYSVIAQGIASTTGVIKWTPADKAIAYDVEWRRDNGEWVKAGRTGSQSLEVPNLYAGTYVARVTALNALDVPSIPAYSPETVLSGKTSPPPTVTSLLATGIVFGIQINWGFPTGPLDVERTEVWYSQTDDRASAIKLADFAFPQNTHTMMGLAAGATFFFWARLIDKSGNVGSWYPATNGVMGQASANADDILDYLNGKIGETQLSQDLLEAIATIQPPFAGSEEDYAGSVNIYAGILSVQSLIQDGDRAVAQQVTTLQATVGENTALVQTNAQALASLDGKVSASYQMKVGVTSGGKYYGAGIGIGVSNETGPVQSQILFLADRFAFLNTANDQVSTPFVIQNGQTFISQAFIGNGWITNAMIGDYIQSNNYQAGVSGWRLDKSGTLYMNGGASGQGRVVLSPNGISVYDANNVLRVRLGLL</sequence>
<feature type="domain" description="Tip attachment protein J" evidence="2">
    <location>
        <begin position="344"/>
        <end position="497"/>
    </location>
</feature>
<dbReference type="InterPro" id="IPR055385">
    <property type="entry name" value="GpJ_HDII-ins2"/>
</dbReference>
<dbReference type="InterPro" id="IPR053171">
    <property type="entry name" value="Viral_Tip_Attach_Protein"/>
</dbReference>
<feature type="domain" description="Tip attachment protein J HDII-ins2" evidence="3">
    <location>
        <begin position="94"/>
        <end position="221"/>
    </location>
</feature>
<dbReference type="SUPFAM" id="SSF49265">
    <property type="entry name" value="Fibronectin type III"/>
    <property type="match status" value="1"/>
</dbReference>
<dbReference type="PANTHER" id="PTHR36251:SF2">
    <property type="entry name" value="GIFSY-2 PROPHAGE HOST SPECIFICITY PROTEIN J, PHAGE LAMBDA"/>
    <property type="match status" value="1"/>
</dbReference>
<reference evidence="4 5" key="1">
    <citation type="submission" date="2019-08" db="EMBL/GenBank/DDBJ databases">
        <authorList>
            <person name="Peeters C."/>
        </authorList>
    </citation>
    <scope>NUCLEOTIDE SEQUENCE [LARGE SCALE GENOMIC DNA]</scope>
    <source>
        <strain evidence="4 5">LMG 31116</strain>
    </source>
</reference>
<evidence type="ECO:0000259" key="3">
    <source>
        <dbReference type="Pfam" id="PF24801"/>
    </source>
</evidence>